<evidence type="ECO:0000313" key="5">
    <source>
        <dbReference type="Proteomes" id="UP000773064"/>
    </source>
</evidence>
<dbReference type="SUPFAM" id="SSF56349">
    <property type="entry name" value="DNA breaking-rejoining enzymes"/>
    <property type="match status" value="1"/>
</dbReference>
<evidence type="ECO:0000313" key="4">
    <source>
        <dbReference type="EMBL" id="MBT1171833.1"/>
    </source>
</evidence>
<proteinExistence type="predicted"/>
<keyword evidence="1 2" id="KW-0238">DNA-binding</keyword>
<evidence type="ECO:0000256" key="2">
    <source>
        <dbReference type="PROSITE-ProRule" id="PRU01248"/>
    </source>
</evidence>
<dbReference type="Proteomes" id="UP000773064">
    <property type="component" value="Unassembled WGS sequence"/>
</dbReference>
<dbReference type="EMBL" id="JAFEJS010000001">
    <property type="protein sequence ID" value="MBT1171833.1"/>
    <property type="molecule type" value="Genomic_DNA"/>
</dbReference>
<name>A0ABS5ULP5_9BIFI</name>
<sequence>MANVTKYVTSKGEARYRVRYRKPDGTQTDKRGFKRKIDAVNWMAEHVVVAKAQGTYIDPQDGKATVGDLAEAWLAKKKLSTKPSYYDDLEGACRKYVTPEWGGVPVSAVTREGVQRWVADISRGRSTRDERGREIVLARPKSASVVLRVHGALAGILDDALDGLLLRENVGKMWAKEIFEAT</sequence>
<reference evidence="4 5" key="1">
    <citation type="journal article" date="2021" name="Environ. Microbiol.">
        <title>Genetic insights into the dark matter of the mammalian gut microbiota through targeted genome reconstruction.</title>
        <authorList>
            <person name="Lugli G.A."/>
            <person name="Alessandri G."/>
            <person name="Milani C."/>
            <person name="Viappiani A."/>
            <person name="Fontana F."/>
            <person name="Tarracchini C."/>
            <person name="Mancabelli L."/>
            <person name="Argentini C."/>
            <person name="Ruiz L."/>
            <person name="Margolles A."/>
            <person name="van Sinderen D."/>
            <person name="Turroni F."/>
            <person name="Ventura M."/>
        </authorList>
    </citation>
    <scope>NUCLEOTIDE SEQUENCE [LARGE SCALE GENOMIC DNA]</scope>
    <source>
        <strain evidence="4 5">MA2</strain>
    </source>
</reference>
<dbReference type="InterPro" id="IPR011010">
    <property type="entry name" value="DNA_brk_join_enz"/>
</dbReference>
<accession>A0ABS5ULP5</accession>
<dbReference type="RefSeq" id="WP_214357124.1">
    <property type="nucleotide sequence ID" value="NZ_JAFEJS010000001.1"/>
</dbReference>
<dbReference type="InterPro" id="IPR010998">
    <property type="entry name" value="Integrase_recombinase_N"/>
</dbReference>
<dbReference type="Gene3D" id="1.10.150.130">
    <property type="match status" value="1"/>
</dbReference>
<organism evidence="4 5">
    <name type="scientific">Bifidobacterium santillanense</name>
    <dbReference type="NCBI Taxonomy" id="2809028"/>
    <lineage>
        <taxon>Bacteria</taxon>
        <taxon>Bacillati</taxon>
        <taxon>Actinomycetota</taxon>
        <taxon>Actinomycetes</taxon>
        <taxon>Bifidobacteriales</taxon>
        <taxon>Bifidobacteriaceae</taxon>
        <taxon>Bifidobacterium</taxon>
    </lineage>
</organism>
<keyword evidence="5" id="KW-1185">Reference proteome</keyword>
<protein>
    <recommendedName>
        <fullName evidence="3">Core-binding (CB) domain-containing protein</fullName>
    </recommendedName>
</protein>
<dbReference type="InterPro" id="IPR004107">
    <property type="entry name" value="Integrase_SAM-like_N"/>
</dbReference>
<dbReference type="InterPro" id="IPR044068">
    <property type="entry name" value="CB"/>
</dbReference>
<dbReference type="Pfam" id="PF14659">
    <property type="entry name" value="Phage_int_SAM_3"/>
    <property type="match status" value="1"/>
</dbReference>
<evidence type="ECO:0000259" key="3">
    <source>
        <dbReference type="PROSITE" id="PS51900"/>
    </source>
</evidence>
<comment type="caution">
    <text evidence="4">The sequence shown here is derived from an EMBL/GenBank/DDBJ whole genome shotgun (WGS) entry which is preliminary data.</text>
</comment>
<evidence type="ECO:0000256" key="1">
    <source>
        <dbReference type="ARBA" id="ARBA00023125"/>
    </source>
</evidence>
<gene>
    <name evidence="4" type="ORF">JS528_00360</name>
</gene>
<feature type="domain" description="Core-binding (CB)" evidence="3">
    <location>
        <begin position="64"/>
        <end position="161"/>
    </location>
</feature>
<dbReference type="PROSITE" id="PS51900">
    <property type="entry name" value="CB"/>
    <property type="match status" value="1"/>
</dbReference>